<dbReference type="SUPFAM" id="SSF111331">
    <property type="entry name" value="NAD kinase/diacylglycerol kinase-like"/>
    <property type="match status" value="1"/>
</dbReference>
<dbReference type="InterPro" id="IPR016064">
    <property type="entry name" value="NAD/diacylglycerol_kinase_sf"/>
</dbReference>
<dbReference type="EMBL" id="JARBDR010000813">
    <property type="protein sequence ID" value="KAJ8305736.1"/>
    <property type="molecule type" value="Genomic_DNA"/>
</dbReference>
<sequence>MMNFRKIARVFWPKTCYSKYLRGLASDARCSFKPRTAAVLTKMTRYEFEKKRCKDMTEDDLRNYLESKRSDYWGLLERHKHYHLCVEIIRKNLMSEGRLCLPKEYSAVNFAAAIKRLLDGNFKWKWRQRIRVTMSGLHENDEAIELHDQQLEFLEHRYTEHVNENETVRHYANISDNAASERVLPVLALNEVFIGESLSSRVSYYEIQFDNNPGEKQKSSGVTVCTGTGSTSWFFHINHLPHIAVKELLQITVFKVQVPRGFANK</sequence>
<organism evidence="1 2">
    <name type="scientific">Tegillarca granosa</name>
    <name type="common">Malaysian cockle</name>
    <name type="synonym">Anadara granosa</name>
    <dbReference type="NCBI Taxonomy" id="220873"/>
    <lineage>
        <taxon>Eukaryota</taxon>
        <taxon>Metazoa</taxon>
        <taxon>Spiralia</taxon>
        <taxon>Lophotrochozoa</taxon>
        <taxon>Mollusca</taxon>
        <taxon>Bivalvia</taxon>
        <taxon>Autobranchia</taxon>
        <taxon>Pteriomorphia</taxon>
        <taxon>Arcoida</taxon>
        <taxon>Arcoidea</taxon>
        <taxon>Arcidae</taxon>
        <taxon>Tegillarca</taxon>
    </lineage>
</organism>
<dbReference type="PANTHER" id="PTHR13158:SF5">
    <property type="entry name" value="NAD KINASE 2, MITOCHONDRIAL"/>
    <property type="match status" value="1"/>
</dbReference>
<dbReference type="InterPro" id="IPR017437">
    <property type="entry name" value="ATP-NAD_kinase_PpnK-typ_C"/>
</dbReference>
<comment type="caution">
    <text evidence="1">The sequence shown here is derived from an EMBL/GenBank/DDBJ whole genome shotgun (WGS) entry which is preliminary data.</text>
</comment>
<evidence type="ECO:0000313" key="1">
    <source>
        <dbReference type="EMBL" id="KAJ8305736.1"/>
    </source>
</evidence>
<reference evidence="1 2" key="1">
    <citation type="submission" date="2022-12" db="EMBL/GenBank/DDBJ databases">
        <title>Chromosome-level genome of Tegillarca granosa.</title>
        <authorList>
            <person name="Kim J."/>
        </authorList>
    </citation>
    <scope>NUCLEOTIDE SEQUENCE [LARGE SCALE GENOMIC DNA]</scope>
    <source>
        <strain evidence="1">Teg-2019</strain>
        <tissue evidence="1">Adductor muscle</tissue>
    </source>
</reference>
<dbReference type="PANTHER" id="PTHR13158">
    <property type="match status" value="1"/>
</dbReference>
<dbReference type="Gene3D" id="2.60.200.30">
    <property type="entry name" value="Probable inorganic polyphosphate/atp-NAD kinase, domain 2"/>
    <property type="match status" value="1"/>
</dbReference>
<name>A0ABQ9EKF1_TEGGR</name>
<accession>A0ABQ9EKF1</accession>
<protein>
    <submittedName>
        <fullName evidence="1">Uncharacterized protein</fullName>
    </submittedName>
</protein>
<evidence type="ECO:0000313" key="2">
    <source>
        <dbReference type="Proteomes" id="UP001217089"/>
    </source>
</evidence>
<proteinExistence type="predicted"/>
<gene>
    <name evidence="1" type="ORF">KUTeg_016281</name>
</gene>
<dbReference type="Proteomes" id="UP001217089">
    <property type="component" value="Unassembled WGS sequence"/>
</dbReference>
<keyword evidence="2" id="KW-1185">Reference proteome</keyword>